<evidence type="ECO:0000256" key="2">
    <source>
        <dbReference type="ARBA" id="ARBA00023125"/>
    </source>
</evidence>
<sequence>MTTRIPAFVHAEDPLSQAGLEAALTSRPEVTLIDRTEIGSRTVAVEVADPFTDTTLKALHALNSQGCSRVVLITDDLPEDRLIEAVEAGVCAFVRRGEATADRLAELIVSVASGEATFPSDLLGRLLQQISRMQRDAPVPLGGTPTGLSERETRILRLVSEGLDTREIARRLNYSERTVKSVLHDVTSRYHLKNRAQAVAFATREGWI</sequence>
<gene>
    <name evidence="5" type="ORF">OG477_41890</name>
</gene>
<dbReference type="SMART" id="SM00421">
    <property type="entry name" value="HTH_LUXR"/>
    <property type="match status" value="1"/>
</dbReference>
<dbReference type="EMBL" id="CP108140">
    <property type="protein sequence ID" value="WTP91440.1"/>
    <property type="molecule type" value="Genomic_DNA"/>
</dbReference>
<dbReference type="Gene3D" id="3.40.50.2300">
    <property type="match status" value="1"/>
</dbReference>
<dbReference type="PANTHER" id="PTHR44688:SF16">
    <property type="entry name" value="DNA-BINDING TRANSCRIPTIONAL ACTIVATOR DEVR_DOSR"/>
    <property type="match status" value="1"/>
</dbReference>
<evidence type="ECO:0000256" key="3">
    <source>
        <dbReference type="ARBA" id="ARBA00023163"/>
    </source>
</evidence>
<dbReference type="AlphaFoldDB" id="A0AAU1I9H3"/>
<dbReference type="GO" id="GO:0006355">
    <property type="term" value="P:regulation of DNA-templated transcription"/>
    <property type="evidence" value="ECO:0007669"/>
    <property type="project" value="InterPro"/>
</dbReference>
<dbReference type="InterPro" id="IPR016032">
    <property type="entry name" value="Sig_transdc_resp-reg_C-effctor"/>
</dbReference>
<dbReference type="GO" id="GO:0003677">
    <property type="term" value="F:DNA binding"/>
    <property type="evidence" value="ECO:0007669"/>
    <property type="project" value="UniProtKB-KW"/>
</dbReference>
<keyword evidence="2" id="KW-0238">DNA-binding</keyword>
<organism evidence="5">
    <name type="scientific">Streptomyces sp. NBC_00180</name>
    <dbReference type="NCBI Taxonomy" id="2903632"/>
    <lineage>
        <taxon>Bacteria</taxon>
        <taxon>Bacillati</taxon>
        <taxon>Actinomycetota</taxon>
        <taxon>Actinomycetes</taxon>
        <taxon>Kitasatosporales</taxon>
        <taxon>Streptomycetaceae</taxon>
        <taxon>Streptomyces</taxon>
    </lineage>
</organism>
<keyword evidence="3" id="KW-0804">Transcription</keyword>
<reference evidence="5" key="1">
    <citation type="submission" date="2022-10" db="EMBL/GenBank/DDBJ databases">
        <title>The complete genomes of actinobacterial strains from the NBC collection.</title>
        <authorList>
            <person name="Joergensen T.S."/>
            <person name="Alvarez Arevalo M."/>
            <person name="Sterndorff E.B."/>
            <person name="Faurdal D."/>
            <person name="Vuksanovic O."/>
            <person name="Mourched A.-S."/>
            <person name="Charusanti P."/>
            <person name="Shaw S."/>
            <person name="Blin K."/>
            <person name="Weber T."/>
        </authorList>
    </citation>
    <scope>NUCLEOTIDE SEQUENCE</scope>
    <source>
        <strain evidence="5">NBC 00180</strain>
    </source>
</reference>
<proteinExistence type="predicted"/>
<dbReference type="Pfam" id="PF00196">
    <property type="entry name" value="GerE"/>
    <property type="match status" value="1"/>
</dbReference>
<dbReference type="CDD" id="cd06170">
    <property type="entry name" value="LuxR_C_like"/>
    <property type="match status" value="1"/>
</dbReference>
<evidence type="ECO:0000313" key="5">
    <source>
        <dbReference type="EMBL" id="WTP91440.1"/>
    </source>
</evidence>
<evidence type="ECO:0000256" key="1">
    <source>
        <dbReference type="ARBA" id="ARBA00023015"/>
    </source>
</evidence>
<accession>A0AAU1I9H3</accession>
<feature type="domain" description="HTH luxR-type" evidence="4">
    <location>
        <begin position="141"/>
        <end position="206"/>
    </location>
</feature>
<dbReference type="PRINTS" id="PR00038">
    <property type="entry name" value="HTHLUXR"/>
</dbReference>
<keyword evidence="1" id="KW-0805">Transcription regulation</keyword>
<dbReference type="PROSITE" id="PS50043">
    <property type="entry name" value="HTH_LUXR_2"/>
    <property type="match status" value="1"/>
</dbReference>
<evidence type="ECO:0000259" key="4">
    <source>
        <dbReference type="PROSITE" id="PS50043"/>
    </source>
</evidence>
<dbReference type="SUPFAM" id="SSF46894">
    <property type="entry name" value="C-terminal effector domain of the bipartite response regulators"/>
    <property type="match status" value="1"/>
</dbReference>
<protein>
    <submittedName>
        <fullName evidence="5">Response regulator transcription factor</fullName>
    </submittedName>
</protein>
<dbReference type="InterPro" id="IPR000792">
    <property type="entry name" value="Tscrpt_reg_LuxR_C"/>
</dbReference>
<name>A0AAU1I9H3_9ACTN</name>
<dbReference type="PANTHER" id="PTHR44688">
    <property type="entry name" value="DNA-BINDING TRANSCRIPTIONAL ACTIVATOR DEVR_DOSR"/>
    <property type="match status" value="1"/>
</dbReference>